<dbReference type="OrthoDB" id="6121517at2"/>
<evidence type="ECO:0000259" key="11">
    <source>
        <dbReference type="Pfam" id="PF02501"/>
    </source>
</evidence>
<dbReference type="GO" id="GO:0015627">
    <property type="term" value="C:type II protein secretion system complex"/>
    <property type="evidence" value="ECO:0007669"/>
    <property type="project" value="UniProtKB-UniRule"/>
</dbReference>
<dbReference type="RefSeq" id="WP_013573678.1">
    <property type="nucleotide sequence ID" value="NC_015061.1"/>
</dbReference>
<reference evidence="12 13" key="2">
    <citation type="journal article" date="2012" name="J. Bacteriol.">
        <title>Complete Genome Sequence of Rahnella sp. Strain Y9602, a Gammaproteobacterium Isolate from Metal- and Radionuclide-Contaminated Soil.</title>
        <authorList>
            <person name="Martinez R.J."/>
            <person name="Bruce D."/>
            <person name="Detter C."/>
            <person name="Goodwin L.A."/>
            <person name="Han J."/>
            <person name="Han C.S."/>
            <person name="Held B."/>
            <person name="Land M.L."/>
            <person name="Mikhailova N."/>
            <person name="Nolan M."/>
            <person name="Pennacchio L."/>
            <person name="Pitluck S."/>
            <person name="Tapia R."/>
            <person name="Woyke T."/>
            <person name="Sobecky P.A."/>
        </authorList>
    </citation>
    <scope>NUCLEOTIDE SEQUENCE [LARGE SCALE GENOMIC DNA]</scope>
    <source>
        <strain evidence="12 13">Y9602</strain>
    </source>
</reference>
<reference evidence="13" key="1">
    <citation type="submission" date="2011-01" db="EMBL/GenBank/DDBJ databases">
        <title>Complete sequence of chromosome of Rahnella sp. Y9602.</title>
        <authorList>
            <consortium name="US DOE Joint Genome Institute"/>
            <person name="Lucas S."/>
            <person name="Copeland A."/>
            <person name="Lapidus A."/>
            <person name="Cheng J.-F."/>
            <person name="Goodwin L."/>
            <person name="Pitluck S."/>
            <person name="Lu M."/>
            <person name="Detter J.C."/>
            <person name="Han C."/>
            <person name="Tapia R."/>
            <person name="Land M."/>
            <person name="Hauser L."/>
            <person name="Kyrpides N."/>
            <person name="Ivanova N."/>
            <person name="Ovchinnikova G."/>
            <person name="Pagani I."/>
            <person name="Sobecky P.A."/>
            <person name="Martinez R.J."/>
            <person name="Woyke T."/>
        </authorList>
    </citation>
    <scope>NUCLEOTIDE SEQUENCE [LARGE SCALE GENOMIC DNA]</scope>
    <source>
        <strain evidence="13">Y9602</strain>
    </source>
</reference>
<dbReference type="GO" id="GO:0015628">
    <property type="term" value="P:protein secretion by the type II secretion system"/>
    <property type="evidence" value="ECO:0007669"/>
    <property type="project" value="UniProtKB-UniRule"/>
</dbReference>
<protein>
    <recommendedName>
        <fullName evidence="10">Type II secretion system protein I</fullName>
        <shortName evidence="10">T2SS minor pseudopilin I</shortName>
    </recommendedName>
</protein>
<dbReference type="HOGENOM" id="CLU_121289_3_1_6"/>
<dbReference type="Gene3D" id="3.30.1300.30">
    <property type="entry name" value="GSPII I/J protein-like"/>
    <property type="match status" value="1"/>
</dbReference>
<comment type="subcellular location">
    <subcellularLocation>
        <location evidence="2 10">Cell inner membrane</location>
        <topology evidence="2 10">Single-pass membrane protein</topology>
    </subcellularLocation>
</comment>
<comment type="PTM">
    <text evidence="10">Cleaved by prepilin peptidase.</text>
</comment>
<keyword evidence="7 10" id="KW-0812">Transmembrane</keyword>
<comment type="similarity">
    <text evidence="3 10">Belongs to the GSP I family.</text>
</comment>
<comment type="subunit">
    <text evidence="10">Type II secretion is composed of four main components: the outer membrane complex, the inner membrane complex, the cytoplasmic secretion ATPase and the periplasm-spanning pseudopilus.</text>
</comment>
<dbReference type="GO" id="GO:0005886">
    <property type="term" value="C:plasma membrane"/>
    <property type="evidence" value="ECO:0007669"/>
    <property type="project" value="UniProtKB-SubCell"/>
</dbReference>
<comment type="function">
    <text evidence="1">Component of the type II secretion system required for the energy-dependent secretion of extracellular factors such as proteases and toxins from the periplasm. Part of the pseudopilus tip complex that is critical for the recognition and binding of secretion substrates.</text>
</comment>
<feature type="transmembrane region" description="Helical" evidence="10">
    <location>
        <begin position="20"/>
        <end position="39"/>
    </location>
</feature>
<dbReference type="AlphaFoldDB" id="A0A0H3F5A2"/>
<evidence type="ECO:0000256" key="5">
    <source>
        <dbReference type="ARBA" id="ARBA00022481"/>
    </source>
</evidence>
<dbReference type="Pfam" id="PF02501">
    <property type="entry name" value="T2SSI"/>
    <property type="match status" value="1"/>
</dbReference>
<evidence type="ECO:0000313" key="12">
    <source>
        <dbReference type="EMBL" id="ADW71962.1"/>
    </source>
</evidence>
<evidence type="ECO:0000256" key="2">
    <source>
        <dbReference type="ARBA" id="ARBA00004377"/>
    </source>
</evidence>
<evidence type="ECO:0000313" key="13">
    <source>
        <dbReference type="Proteomes" id="UP000007257"/>
    </source>
</evidence>
<evidence type="ECO:0000256" key="4">
    <source>
        <dbReference type="ARBA" id="ARBA00022475"/>
    </source>
</evidence>
<dbReference type="InterPro" id="IPR003413">
    <property type="entry name" value="T2SS_GspI_C"/>
</dbReference>
<keyword evidence="4" id="KW-1003">Cell membrane</keyword>
<dbReference type="InterPro" id="IPR045584">
    <property type="entry name" value="Pilin-like"/>
</dbReference>
<evidence type="ECO:0000256" key="7">
    <source>
        <dbReference type="ARBA" id="ARBA00022692"/>
    </source>
</evidence>
<proteinExistence type="inferred from homology"/>
<feature type="domain" description="Type II secretion system protein GspI C-terminal" evidence="11">
    <location>
        <begin position="50"/>
        <end position="121"/>
    </location>
</feature>
<dbReference type="Pfam" id="PF07963">
    <property type="entry name" value="N_methyl"/>
    <property type="match status" value="1"/>
</dbReference>
<dbReference type="PANTHER" id="PTHR38779:SF2">
    <property type="entry name" value="TYPE II SECRETION SYSTEM PROTEIN I-RELATED"/>
    <property type="match status" value="1"/>
</dbReference>
<dbReference type="PROSITE" id="PS00409">
    <property type="entry name" value="PROKAR_NTER_METHYL"/>
    <property type="match status" value="1"/>
</dbReference>
<dbReference type="KEGG" id="rah:Rahaq_0332"/>
<dbReference type="PANTHER" id="PTHR38779">
    <property type="entry name" value="TYPE II SECRETION SYSTEM PROTEIN I-RELATED"/>
    <property type="match status" value="1"/>
</dbReference>
<name>A0A0H3F5A2_RAHSY</name>
<dbReference type="Proteomes" id="UP000007257">
    <property type="component" value="Chromosome"/>
</dbReference>
<dbReference type="NCBIfam" id="TIGR02532">
    <property type="entry name" value="IV_pilin_GFxxxE"/>
    <property type="match status" value="1"/>
</dbReference>
<keyword evidence="5 10" id="KW-0488">Methylation</keyword>
<dbReference type="InterPro" id="IPR010052">
    <property type="entry name" value="T2SS_protein-GspI"/>
</dbReference>
<evidence type="ECO:0000256" key="6">
    <source>
        <dbReference type="ARBA" id="ARBA00022519"/>
    </source>
</evidence>
<dbReference type="InterPro" id="IPR012902">
    <property type="entry name" value="N_methyl_site"/>
</dbReference>
<sequence>MRISSTCSVKNQQGMTLIEVIIALGIFATAALALLNSLSSQMSAVDHFRTSLFASWVAENTLIETQIKAEKKEKRRVTLAGQEWFVEQQHTLDRENNISQNQVRVLQIEDAHSPILSVSRWTQIMAEKP</sequence>
<evidence type="ECO:0000256" key="10">
    <source>
        <dbReference type="RuleBase" id="RU368030"/>
    </source>
</evidence>
<keyword evidence="6 10" id="KW-0997">Cell inner membrane</keyword>
<accession>A0A0H3F5A2</accession>
<keyword evidence="8 10" id="KW-1133">Transmembrane helix</keyword>
<organism evidence="12 13">
    <name type="scientific">Rahnella sp. (strain Y9602)</name>
    <dbReference type="NCBI Taxonomy" id="2703885"/>
    <lineage>
        <taxon>Bacteria</taxon>
        <taxon>Pseudomonadati</taxon>
        <taxon>Pseudomonadota</taxon>
        <taxon>Gammaproteobacteria</taxon>
        <taxon>Enterobacterales</taxon>
        <taxon>Yersiniaceae</taxon>
        <taxon>Rahnella</taxon>
    </lineage>
</organism>
<dbReference type="eggNOG" id="COG2165">
    <property type="taxonomic scope" value="Bacteria"/>
</dbReference>
<evidence type="ECO:0000256" key="3">
    <source>
        <dbReference type="ARBA" id="ARBA00008358"/>
    </source>
</evidence>
<evidence type="ECO:0000256" key="8">
    <source>
        <dbReference type="ARBA" id="ARBA00022989"/>
    </source>
</evidence>
<evidence type="ECO:0000256" key="9">
    <source>
        <dbReference type="ARBA" id="ARBA00023136"/>
    </source>
</evidence>
<dbReference type="SUPFAM" id="SSF54523">
    <property type="entry name" value="Pili subunits"/>
    <property type="match status" value="1"/>
</dbReference>
<dbReference type="EMBL" id="CP002505">
    <property type="protein sequence ID" value="ADW71962.1"/>
    <property type="molecule type" value="Genomic_DNA"/>
</dbReference>
<evidence type="ECO:0000256" key="1">
    <source>
        <dbReference type="ARBA" id="ARBA00003161"/>
    </source>
</evidence>
<keyword evidence="9 10" id="KW-0472">Membrane</keyword>
<dbReference type="NCBIfam" id="TIGR01707">
    <property type="entry name" value="gspI"/>
    <property type="match status" value="1"/>
</dbReference>
<gene>
    <name evidence="12" type="ordered locus">Rahaq_0332</name>
</gene>